<dbReference type="PANTHER" id="PTHR46696">
    <property type="entry name" value="P450, PUTATIVE (EUROFUNG)-RELATED"/>
    <property type="match status" value="1"/>
</dbReference>
<comment type="similarity">
    <text evidence="1 2">Belongs to the cytochrome P450 family.</text>
</comment>
<dbReference type="GO" id="GO:0005506">
    <property type="term" value="F:iron ion binding"/>
    <property type="evidence" value="ECO:0007669"/>
    <property type="project" value="InterPro"/>
</dbReference>
<dbReference type="GO" id="GO:0016705">
    <property type="term" value="F:oxidoreductase activity, acting on paired donors, with incorporation or reduction of molecular oxygen"/>
    <property type="evidence" value="ECO:0007669"/>
    <property type="project" value="InterPro"/>
</dbReference>
<dbReference type="Gene3D" id="1.10.630.10">
    <property type="entry name" value="Cytochrome P450"/>
    <property type="match status" value="1"/>
</dbReference>
<dbReference type="InterPro" id="IPR002397">
    <property type="entry name" value="Cyt_P450_B"/>
</dbReference>
<evidence type="ECO:0000313" key="3">
    <source>
        <dbReference type="EMBL" id="TDD20839.1"/>
    </source>
</evidence>
<keyword evidence="2" id="KW-0408">Iron</keyword>
<dbReference type="GO" id="GO:0004497">
    <property type="term" value="F:monooxygenase activity"/>
    <property type="evidence" value="ECO:0007669"/>
    <property type="project" value="UniProtKB-KW"/>
</dbReference>
<keyword evidence="2" id="KW-0503">Monooxygenase</keyword>
<organism evidence="3 4">
    <name type="scientific">Nonomuraea diastatica</name>
    <dbReference type="NCBI Taxonomy" id="1848329"/>
    <lineage>
        <taxon>Bacteria</taxon>
        <taxon>Bacillati</taxon>
        <taxon>Actinomycetota</taxon>
        <taxon>Actinomycetes</taxon>
        <taxon>Streptosporangiales</taxon>
        <taxon>Streptosporangiaceae</taxon>
        <taxon>Nonomuraea</taxon>
    </lineage>
</organism>
<evidence type="ECO:0000256" key="2">
    <source>
        <dbReference type="RuleBase" id="RU000461"/>
    </source>
</evidence>
<dbReference type="PROSITE" id="PS00086">
    <property type="entry name" value="CYTOCHROME_P450"/>
    <property type="match status" value="1"/>
</dbReference>
<dbReference type="EMBL" id="SMKP01000041">
    <property type="protein sequence ID" value="TDD20839.1"/>
    <property type="molecule type" value="Genomic_DNA"/>
</dbReference>
<dbReference type="SUPFAM" id="SSF48264">
    <property type="entry name" value="Cytochrome P450"/>
    <property type="match status" value="1"/>
</dbReference>
<dbReference type="OrthoDB" id="4133219at2"/>
<dbReference type="Pfam" id="PF00067">
    <property type="entry name" value="p450"/>
    <property type="match status" value="1"/>
</dbReference>
<evidence type="ECO:0000256" key="1">
    <source>
        <dbReference type="ARBA" id="ARBA00010617"/>
    </source>
</evidence>
<dbReference type="InterPro" id="IPR036396">
    <property type="entry name" value="Cyt_P450_sf"/>
</dbReference>
<evidence type="ECO:0000313" key="4">
    <source>
        <dbReference type="Proteomes" id="UP000294543"/>
    </source>
</evidence>
<comment type="caution">
    <text evidence="3">The sequence shown here is derived from an EMBL/GenBank/DDBJ whole genome shotgun (WGS) entry which is preliminary data.</text>
</comment>
<sequence length="235" mass="25616">MFLSTSQASEKARGEGFAAFMAYAGELIAQHRDRPGDDLIDLLIEARDEGDRLSEDELTHLVFTLIMAGHETTASMIIRGSFRLLCHPGQYAELVARPELVEPAVEEILRCEGPGGNGLLRLVTEEIELSGGTIPAGTVVLPNPAGANHDPSAFDDPRRFDTRRFAVPSPNPHLAFGHGTHYCLGANLARMELQEALRALVTRLPGLRAQDDLPTVRWTGDGLIHRPVRLLVKSG</sequence>
<keyword evidence="2" id="KW-0560">Oxidoreductase</keyword>
<protein>
    <submittedName>
        <fullName evidence="3">Cytochrome P450</fullName>
    </submittedName>
</protein>
<reference evidence="3 4" key="1">
    <citation type="submission" date="2019-03" db="EMBL/GenBank/DDBJ databases">
        <title>Draft genome sequences of novel Actinobacteria.</title>
        <authorList>
            <person name="Sahin N."/>
            <person name="Ay H."/>
            <person name="Saygin H."/>
        </authorList>
    </citation>
    <scope>NUCLEOTIDE SEQUENCE [LARGE SCALE GENOMIC DNA]</scope>
    <source>
        <strain evidence="3 4">KC712</strain>
    </source>
</reference>
<keyword evidence="4" id="KW-1185">Reference proteome</keyword>
<gene>
    <name evidence="3" type="ORF">E1294_16710</name>
</gene>
<accession>A0A4R4WT82</accession>
<keyword evidence="2" id="KW-0349">Heme</keyword>
<dbReference type="GO" id="GO:0020037">
    <property type="term" value="F:heme binding"/>
    <property type="evidence" value="ECO:0007669"/>
    <property type="project" value="InterPro"/>
</dbReference>
<keyword evidence="2" id="KW-0479">Metal-binding</keyword>
<dbReference type="PRINTS" id="PR00385">
    <property type="entry name" value="P450"/>
</dbReference>
<dbReference type="PANTHER" id="PTHR46696:SF3">
    <property type="entry name" value="PULCHERRIMINIC ACID SYNTHASE"/>
    <property type="match status" value="1"/>
</dbReference>
<dbReference type="InterPro" id="IPR001128">
    <property type="entry name" value="Cyt_P450"/>
</dbReference>
<proteinExistence type="inferred from homology"/>
<dbReference type="PRINTS" id="PR00359">
    <property type="entry name" value="BP450"/>
</dbReference>
<dbReference type="Proteomes" id="UP000294543">
    <property type="component" value="Unassembled WGS sequence"/>
</dbReference>
<dbReference type="AlphaFoldDB" id="A0A4R4WT82"/>
<dbReference type="InterPro" id="IPR017972">
    <property type="entry name" value="Cyt_P450_CS"/>
</dbReference>
<name>A0A4R4WT82_9ACTN</name>